<accession>A0A8W8MQR3</accession>
<reference evidence="2" key="1">
    <citation type="submission" date="2022-08" db="UniProtKB">
        <authorList>
            <consortium name="EnsemblMetazoa"/>
        </authorList>
    </citation>
    <scope>IDENTIFICATION</scope>
    <source>
        <strain evidence="2">05x7-T-G4-1.051#20</strain>
    </source>
</reference>
<sequence length="95" mass="10890">MAGKRRHEMATSPPQIQAIVRLKLLKTLFPNTGMGHLWNSPDESPGFESEVEVESTKDPREKATKALNCTRVNNFIIILKAHLLNKFMNFFRYTS</sequence>
<dbReference type="AlphaFoldDB" id="A0A8W8MQR3"/>
<dbReference type="EnsemblMetazoa" id="G33852.1">
    <property type="protein sequence ID" value="G33852.1:cds"/>
    <property type="gene ID" value="G33852"/>
</dbReference>
<dbReference type="Proteomes" id="UP000005408">
    <property type="component" value="Unassembled WGS sequence"/>
</dbReference>
<organism evidence="2 3">
    <name type="scientific">Magallana gigas</name>
    <name type="common">Pacific oyster</name>
    <name type="synonym">Crassostrea gigas</name>
    <dbReference type="NCBI Taxonomy" id="29159"/>
    <lineage>
        <taxon>Eukaryota</taxon>
        <taxon>Metazoa</taxon>
        <taxon>Spiralia</taxon>
        <taxon>Lophotrochozoa</taxon>
        <taxon>Mollusca</taxon>
        <taxon>Bivalvia</taxon>
        <taxon>Autobranchia</taxon>
        <taxon>Pteriomorphia</taxon>
        <taxon>Ostreida</taxon>
        <taxon>Ostreoidea</taxon>
        <taxon>Ostreidae</taxon>
        <taxon>Magallana</taxon>
    </lineage>
</organism>
<feature type="region of interest" description="Disordered" evidence="1">
    <location>
        <begin position="37"/>
        <end position="61"/>
    </location>
</feature>
<keyword evidence="3" id="KW-1185">Reference proteome</keyword>
<protein>
    <submittedName>
        <fullName evidence="2">Uncharacterized protein</fullName>
    </submittedName>
</protein>
<proteinExistence type="predicted"/>
<evidence type="ECO:0000313" key="3">
    <source>
        <dbReference type="Proteomes" id="UP000005408"/>
    </source>
</evidence>
<name>A0A8W8MQR3_MAGGI</name>
<evidence type="ECO:0000313" key="2">
    <source>
        <dbReference type="EnsemblMetazoa" id="G33852.1:cds"/>
    </source>
</evidence>
<evidence type="ECO:0000256" key="1">
    <source>
        <dbReference type="SAM" id="MobiDB-lite"/>
    </source>
</evidence>